<dbReference type="Pfam" id="PF12974">
    <property type="entry name" value="Phosphonate-bd"/>
    <property type="match status" value="1"/>
</dbReference>
<dbReference type="PANTHER" id="PTHR35841:SF1">
    <property type="entry name" value="PHOSPHONATES-BINDING PERIPLASMIC PROTEIN"/>
    <property type="match status" value="1"/>
</dbReference>
<organism evidence="4 5">
    <name type="scientific">Saccharopolyspora rosea</name>
    <dbReference type="NCBI Taxonomy" id="524884"/>
    <lineage>
        <taxon>Bacteria</taxon>
        <taxon>Bacillati</taxon>
        <taxon>Actinomycetota</taxon>
        <taxon>Actinomycetes</taxon>
        <taxon>Pseudonocardiales</taxon>
        <taxon>Pseudonocardiaceae</taxon>
        <taxon>Saccharopolyspora</taxon>
    </lineage>
</organism>
<accession>A0ABW3FKI1</accession>
<proteinExistence type="inferred from homology"/>
<sequence length="302" mass="32065">MKRIHSVLAGIAALALLSGCGPSAAQQRSDELVFAAVPSEESGTLQQDFQPVLDMLAKETGRKVVFQKATDYAAIIEGQRAGKIDIAKYGPFSYVLARKKGVRASAVAGQVEQRGGKPGYQSYAITRPDSGIRSLADFRGKKVCFVDPTSTSGYLYPKAALLSAGVNPDTGIHPVFAGGHDAAALAVAKGDCDAGFAYDTMVDRQLVDSGQLRPGQLNVLWRSEVIPGDPAAVSDDLDPALRQKISAALRDKANSEYLRSHGFCTGECRIGDVGGYGFAPVDDAFYDGVRRVCDVTGDRQCQ</sequence>
<feature type="signal peptide" evidence="3">
    <location>
        <begin position="1"/>
        <end position="25"/>
    </location>
</feature>
<keyword evidence="2 3" id="KW-0732">Signal</keyword>
<protein>
    <submittedName>
        <fullName evidence="4">Phosphate/phosphite/phosphonate ABC transporter substrate-binding protein</fullName>
    </submittedName>
</protein>
<keyword evidence="5" id="KW-1185">Reference proteome</keyword>
<dbReference type="PANTHER" id="PTHR35841">
    <property type="entry name" value="PHOSPHONATES-BINDING PERIPLASMIC PROTEIN"/>
    <property type="match status" value="1"/>
</dbReference>
<comment type="caution">
    <text evidence="4">The sequence shown here is derived from an EMBL/GenBank/DDBJ whole genome shotgun (WGS) entry which is preliminary data.</text>
</comment>
<dbReference type="Proteomes" id="UP001597018">
    <property type="component" value="Unassembled WGS sequence"/>
</dbReference>
<dbReference type="PROSITE" id="PS51257">
    <property type="entry name" value="PROKAR_LIPOPROTEIN"/>
    <property type="match status" value="1"/>
</dbReference>
<evidence type="ECO:0000313" key="5">
    <source>
        <dbReference type="Proteomes" id="UP001597018"/>
    </source>
</evidence>
<evidence type="ECO:0000256" key="3">
    <source>
        <dbReference type="SAM" id="SignalP"/>
    </source>
</evidence>
<comment type="similarity">
    <text evidence="1">Belongs to the phosphate/phosphite/phosphonate binding protein family.</text>
</comment>
<gene>
    <name evidence="4" type="ORF">ACFQ16_02835</name>
</gene>
<dbReference type="SUPFAM" id="SSF53850">
    <property type="entry name" value="Periplasmic binding protein-like II"/>
    <property type="match status" value="1"/>
</dbReference>
<name>A0ABW3FKI1_9PSEU</name>
<dbReference type="NCBIfam" id="TIGR01098">
    <property type="entry name" value="3A0109s03R"/>
    <property type="match status" value="1"/>
</dbReference>
<dbReference type="CDD" id="cd01071">
    <property type="entry name" value="PBP2_PhnD_like"/>
    <property type="match status" value="1"/>
</dbReference>
<dbReference type="RefSeq" id="WP_263249621.1">
    <property type="nucleotide sequence ID" value="NZ_BAABLT010000007.1"/>
</dbReference>
<evidence type="ECO:0000313" key="4">
    <source>
        <dbReference type="EMBL" id="MFD0918670.1"/>
    </source>
</evidence>
<evidence type="ECO:0000256" key="2">
    <source>
        <dbReference type="ARBA" id="ARBA00022729"/>
    </source>
</evidence>
<reference evidence="5" key="1">
    <citation type="journal article" date="2019" name="Int. J. Syst. Evol. Microbiol.">
        <title>The Global Catalogue of Microorganisms (GCM) 10K type strain sequencing project: providing services to taxonomists for standard genome sequencing and annotation.</title>
        <authorList>
            <consortium name="The Broad Institute Genomics Platform"/>
            <consortium name="The Broad Institute Genome Sequencing Center for Infectious Disease"/>
            <person name="Wu L."/>
            <person name="Ma J."/>
        </authorList>
    </citation>
    <scope>NUCLEOTIDE SEQUENCE [LARGE SCALE GENOMIC DNA]</scope>
    <source>
        <strain evidence="5">CCUG 56401</strain>
    </source>
</reference>
<dbReference type="EMBL" id="JBHTIW010000001">
    <property type="protein sequence ID" value="MFD0918670.1"/>
    <property type="molecule type" value="Genomic_DNA"/>
</dbReference>
<evidence type="ECO:0000256" key="1">
    <source>
        <dbReference type="ARBA" id="ARBA00007162"/>
    </source>
</evidence>
<dbReference type="Gene3D" id="3.40.190.10">
    <property type="entry name" value="Periplasmic binding protein-like II"/>
    <property type="match status" value="2"/>
</dbReference>
<dbReference type="InterPro" id="IPR005770">
    <property type="entry name" value="PhnD"/>
</dbReference>
<feature type="chain" id="PRO_5045732683" evidence="3">
    <location>
        <begin position="26"/>
        <end position="302"/>
    </location>
</feature>